<dbReference type="KEGG" id="vg:6369743"/>
<accession>B2ZYA6</accession>
<dbReference type="Proteomes" id="UP000001034">
    <property type="component" value="Segment"/>
</dbReference>
<protein>
    <submittedName>
        <fullName evidence="1">Uncharacterized protein</fullName>
    </submittedName>
</protein>
<reference evidence="1 2" key="1">
    <citation type="journal article" date="2010" name="Virology">
        <title>A jumbo phage infecting the phytopathogen Ralstonia solanacearum defines a new lineage of the Myoviridae family.</title>
        <authorList>
            <person name="Yamada T."/>
            <person name="Satoh S."/>
            <person name="Ishikawa H."/>
            <person name="Fujiwara A."/>
            <person name="Kawasaki T."/>
            <person name="Fujie M."/>
            <person name="Ogata H."/>
        </authorList>
    </citation>
    <scope>NUCLEOTIDE SEQUENCE [LARGE SCALE GENOMIC DNA]</scope>
</reference>
<sequence>MATLMTEHTVADYVALLESSMKTEAELGLSSREQSRLEFLGRGIFEFDTDDGDVDEEFAVLALRACHAITSRSTYQLIEKSRRHYLDFLLMLNMEFFKDKTESGTSIRGSWWVHSDIELRTSSLWTDEKRQIPGPIVFSRNDWLRFVDAMFLFAQDEMKAKEAV</sequence>
<evidence type="ECO:0000313" key="2">
    <source>
        <dbReference type="Proteomes" id="UP000001034"/>
    </source>
</evidence>
<keyword evidence="2" id="KW-1185">Reference proteome</keyword>
<dbReference type="EMBL" id="AB366653">
    <property type="protein sequence ID" value="BAG41739.1"/>
    <property type="molecule type" value="Genomic_DNA"/>
</dbReference>
<dbReference type="RefSeq" id="YP_001950169.1">
    <property type="nucleotide sequence ID" value="NC_010811.2"/>
</dbReference>
<evidence type="ECO:0000313" key="1">
    <source>
        <dbReference type="EMBL" id="BAG41739.1"/>
    </source>
</evidence>
<name>B2ZYA6_9CAUD</name>
<organism evidence="1 2">
    <name type="scientific">Ralstonia phage phiRSL1</name>
    <dbReference type="NCBI Taxonomy" id="1980924"/>
    <lineage>
        <taxon>Viruses</taxon>
        <taxon>Duplodnaviria</taxon>
        <taxon>Heunggongvirae</taxon>
        <taxon>Uroviricota</taxon>
        <taxon>Caudoviricetes</taxon>
        <taxon>Mieseafarmvirus</taxon>
        <taxon>Mieseafarmvirus RSL1</taxon>
    </lineage>
</organism>
<dbReference type="GeneID" id="6369743"/>
<proteinExistence type="predicted"/>